<gene>
    <name evidence="1" type="ORF">C3F09_13075</name>
</gene>
<dbReference type="Proteomes" id="UP000250918">
    <property type="component" value="Unassembled WGS sequence"/>
</dbReference>
<name>A0A855X2M5_9BACT</name>
<comment type="caution">
    <text evidence="1">The sequence shown here is derived from an EMBL/GenBank/DDBJ whole genome shotgun (WGS) entry which is preliminary data.</text>
</comment>
<proteinExistence type="predicted"/>
<evidence type="ECO:0008006" key="3">
    <source>
        <dbReference type="Google" id="ProtNLM"/>
    </source>
</evidence>
<evidence type="ECO:0000313" key="2">
    <source>
        <dbReference type="Proteomes" id="UP000250918"/>
    </source>
</evidence>
<dbReference type="Pfam" id="PF20319">
    <property type="entry name" value="DUF6614"/>
    <property type="match status" value="1"/>
</dbReference>
<accession>A0A855X2M5</accession>
<protein>
    <recommendedName>
        <fullName evidence="3">DUF3303 domain-containing protein</fullName>
    </recommendedName>
</protein>
<evidence type="ECO:0000313" key="1">
    <source>
        <dbReference type="EMBL" id="PWB67673.1"/>
    </source>
</evidence>
<organism evidence="1 2">
    <name type="scientific">candidate division GN15 bacterium</name>
    <dbReference type="NCBI Taxonomy" id="2072418"/>
    <lineage>
        <taxon>Bacteria</taxon>
        <taxon>candidate division GN15</taxon>
    </lineage>
</organism>
<dbReference type="InterPro" id="IPR046722">
    <property type="entry name" value="DUF6614"/>
</dbReference>
<dbReference type="AlphaFoldDB" id="A0A855X2M5"/>
<reference evidence="1 2" key="1">
    <citation type="journal article" date="2018" name="ISME J.">
        <title>A methanotrophic archaeon couples anaerobic oxidation of methane to Fe(III) reduction.</title>
        <authorList>
            <person name="Cai C."/>
            <person name="Leu A.O."/>
            <person name="Xie G.J."/>
            <person name="Guo J."/>
            <person name="Feng Y."/>
            <person name="Zhao J.X."/>
            <person name="Tyson G.W."/>
            <person name="Yuan Z."/>
            <person name="Hu S."/>
        </authorList>
    </citation>
    <scope>NUCLEOTIDE SEQUENCE [LARGE SCALE GENOMIC DNA]</scope>
    <source>
        <strain evidence="1">FeB_12</strain>
    </source>
</reference>
<dbReference type="EMBL" id="PQAP01000235">
    <property type="protein sequence ID" value="PWB67673.1"/>
    <property type="molecule type" value="Genomic_DNA"/>
</dbReference>
<sequence>MNYYHLWCNLKESHKDLEFCRALDDYLGYLKSRGLIQRYSLSRRKFGFGPPSLGEFHVVIEIDDLAQLDSAFGIVARRSGETEVRHREVYSAVTDLTTALYRDFPDPQRGKT</sequence>